<dbReference type="EMBL" id="JQZW01000019">
    <property type="protein sequence ID" value="KGN97027.1"/>
    <property type="molecule type" value="Genomic_DNA"/>
</dbReference>
<dbReference type="InterPro" id="IPR003400">
    <property type="entry name" value="ExbD"/>
</dbReference>
<dbReference type="RefSeq" id="WP_025843238.1">
    <property type="nucleotide sequence ID" value="NZ_JQZW01000019.1"/>
</dbReference>
<name>A0A0A2G3I9_9PORP</name>
<gene>
    <name evidence="8" type="ORF">HQ36_08250</name>
</gene>
<organism evidence="8 9">
    <name type="scientific">Porphyromonas gingivicanis</name>
    <dbReference type="NCBI Taxonomy" id="266762"/>
    <lineage>
        <taxon>Bacteria</taxon>
        <taxon>Pseudomonadati</taxon>
        <taxon>Bacteroidota</taxon>
        <taxon>Bacteroidia</taxon>
        <taxon>Bacteroidales</taxon>
        <taxon>Porphyromonadaceae</taxon>
        <taxon>Porphyromonas</taxon>
    </lineage>
</organism>
<reference evidence="8 9" key="1">
    <citation type="submission" date="2014-08" db="EMBL/GenBank/DDBJ databases">
        <title>Porphyromonas gingivicanis strain:COT-022_OH1391 Genome sequencing.</title>
        <authorList>
            <person name="Wallis C."/>
            <person name="Deusch O."/>
            <person name="O'Flynn C."/>
            <person name="Davis I."/>
            <person name="Jospin G."/>
            <person name="Darling A.E."/>
            <person name="Coil D.A."/>
            <person name="Alexiev A."/>
            <person name="Horsfall A."/>
            <person name="Kirkwood N."/>
            <person name="Harris S."/>
            <person name="Eisen J.A."/>
        </authorList>
    </citation>
    <scope>NUCLEOTIDE SEQUENCE [LARGE SCALE GENOMIC DNA]</scope>
    <source>
        <strain evidence="9">COT-022 OH1391</strain>
    </source>
</reference>
<evidence type="ECO:0000256" key="5">
    <source>
        <dbReference type="ARBA" id="ARBA00022989"/>
    </source>
</evidence>
<evidence type="ECO:0000256" key="4">
    <source>
        <dbReference type="ARBA" id="ARBA00022692"/>
    </source>
</evidence>
<comment type="caution">
    <text evidence="8">The sequence shown here is derived from an EMBL/GenBank/DDBJ whole genome shotgun (WGS) entry which is preliminary data.</text>
</comment>
<evidence type="ECO:0000256" key="7">
    <source>
        <dbReference type="RuleBase" id="RU003879"/>
    </source>
</evidence>
<dbReference type="eggNOG" id="COG0848">
    <property type="taxonomic scope" value="Bacteria"/>
</dbReference>
<comment type="similarity">
    <text evidence="2 7">Belongs to the ExbD/TolR family.</text>
</comment>
<evidence type="ECO:0000256" key="2">
    <source>
        <dbReference type="ARBA" id="ARBA00005811"/>
    </source>
</evidence>
<dbReference type="Pfam" id="PF02472">
    <property type="entry name" value="ExbD"/>
    <property type="match status" value="1"/>
</dbReference>
<dbReference type="STRING" id="266762.HQ36_08250"/>
<keyword evidence="3" id="KW-1003">Cell membrane</keyword>
<keyword evidence="6" id="KW-0472">Membrane</keyword>
<evidence type="ECO:0000256" key="3">
    <source>
        <dbReference type="ARBA" id="ARBA00022475"/>
    </source>
</evidence>
<dbReference type="GO" id="GO:0022857">
    <property type="term" value="F:transmembrane transporter activity"/>
    <property type="evidence" value="ECO:0007669"/>
    <property type="project" value="InterPro"/>
</dbReference>
<evidence type="ECO:0000256" key="6">
    <source>
        <dbReference type="ARBA" id="ARBA00023136"/>
    </source>
</evidence>
<dbReference type="PANTHER" id="PTHR30558">
    <property type="entry name" value="EXBD MEMBRANE COMPONENT OF PMF-DRIVEN MACROMOLECULE IMPORT SYSTEM"/>
    <property type="match status" value="1"/>
</dbReference>
<dbReference type="Proteomes" id="UP000030134">
    <property type="component" value="Unassembled WGS sequence"/>
</dbReference>
<accession>A0A0A2G3I9</accession>
<dbReference type="OrthoDB" id="9801500at2"/>
<proteinExistence type="inferred from homology"/>
<dbReference type="GO" id="GO:0005886">
    <property type="term" value="C:plasma membrane"/>
    <property type="evidence" value="ECO:0007669"/>
    <property type="project" value="UniProtKB-SubCell"/>
</dbReference>
<keyword evidence="7" id="KW-0653">Protein transport</keyword>
<evidence type="ECO:0000256" key="1">
    <source>
        <dbReference type="ARBA" id="ARBA00004162"/>
    </source>
</evidence>
<evidence type="ECO:0000313" key="9">
    <source>
        <dbReference type="Proteomes" id="UP000030134"/>
    </source>
</evidence>
<keyword evidence="7" id="KW-0813">Transport</keyword>
<sequence>MAKTKKKVPSINGSSMADISFILLIFFLITTSMDTDKGIKRRLPPLVPKEEQRQDIEINDRNIMQLLVNRRDQIAILKKTSAGDRTIIVPIDDLKNRVKEFIVNPRNNPELPEKEVRDIEGLGRVEVTTSSYAISLKNEVETSYQMYINVQNEILKAYNEVWDEFAIARFRTAYKELSVEKQKQVLEAYPMHVSEMPLSNLK</sequence>
<keyword evidence="5" id="KW-1133">Transmembrane helix</keyword>
<evidence type="ECO:0000313" key="8">
    <source>
        <dbReference type="EMBL" id="KGN97027.1"/>
    </source>
</evidence>
<comment type="subcellular location">
    <subcellularLocation>
        <location evidence="1">Cell membrane</location>
        <topology evidence="1">Single-pass membrane protein</topology>
    </subcellularLocation>
    <subcellularLocation>
        <location evidence="7">Cell membrane</location>
        <topology evidence="7">Single-pass type II membrane protein</topology>
    </subcellularLocation>
</comment>
<dbReference type="PANTHER" id="PTHR30558:SF3">
    <property type="entry name" value="BIOPOLYMER TRANSPORT PROTEIN EXBD-RELATED"/>
    <property type="match status" value="1"/>
</dbReference>
<dbReference type="AlphaFoldDB" id="A0A0A2G3I9"/>
<keyword evidence="4 7" id="KW-0812">Transmembrane</keyword>
<protein>
    <submittedName>
        <fullName evidence="8">Biopolymer transporter ExbD</fullName>
    </submittedName>
</protein>
<dbReference type="GO" id="GO:0015031">
    <property type="term" value="P:protein transport"/>
    <property type="evidence" value="ECO:0007669"/>
    <property type="project" value="UniProtKB-KW"/>
</dbReference>
<keyword evidence="9" id="KW-1185">Reference proteome</keyword>